<proteinExistence type="predicted"/>
<accession>A0ABU2ZVL4</accession>
<dbReference type="InterPro" id="IPR002227">
    <property type="entry name" value="Tyrosinase_Cu-bd"/>
</dbReference>
<dbReference type="InterPro" id="IPR010352">
    <property type="entry name" value="DUF945"/>
</dbReference>
<sequence>MKKILIAGVVVVAAVALAGPRVVGLQFESQVNSIVASVNDMPLYRASVTTMDSGWFSSTAEVNIGMDIPGFEDTELAATDFSFNILVEGNHGPILTADGFAIGWLHTQIKTNAKKLPDGFVAKDDAPIYSFNGVTGLFGGTAYKDVVAPFTYTDTETQTVVEFSGMNGNGNISGNTLSYASTGDSLNMDIGSVLTFNMNSLSLDMDAKADLASILNQELYDSVANITIASMSFNNSMDNSSSEMENMRIDIVSDYDEANDLADIKFGTKLASVISPETTLKDLVLDIEVNNIQGAFITAYNKLSGEMLELATEPDASMALMQTFMQEYALGQLQAEPEYNFTNISGKINDSDFSGNIAAKLTGITELPATMEDPSFWLEHALVDSKMTMQKGAALYFATQMVNSQLAANPQFMAMSPEEQKQIVDQQAVATLDGLAQQGMVTVDGETYELIFTMEDSVALLNGNPIPL</sequence>
<evidence type="ECO:0000313" key="2">
    <source>
        <dbReference type="EMBL" id="MDT0596421.1"/>
    </source>
</evidence>
<evidence type="ECO:0000313" key="3">
    <source>
        <dbReference type="Proteomes" id="UP001253545"/>
    </source>
</evidence>
<dbReference type="Proteomes" id="UP001253545">
    <property type="component" value="Unassembled WGS sequence"/>
</dbReference>
<comment type="caution">
    <text evidence="2">The sequence shown here is derived from an EMBL/GenBank/DDBJ whole genome shotgun (WGS) entry which is preliminary data.</text>
</comment>
<reference evidence="2 3" key="1">
    <citation type="submission" date="2023-09" db="EMBL/GenBank/DDBJ databases">
        <authorList>
            <person name="Rey-Velasco X."/>
        </authorList>
    </citation>
    <scope>NUCLEOTIDE SEQUENCE [LARGE SCALE GENOMIC DNA]</scope>
    <source>
        <strain evidence="2 3">P117</strain>
    </source>
</reference>
<organism evidence="2 3">
    <name type="scientific">Glaciecola petra</name>
    <dbReference type="NCBI Taxonomy" id="3075602"/>
    <lineage>
        <taxon>Bacteria</taxon>
        <taxon>Pseudomonadati</taxon>
        <taxon>Pseudomonadota</taxon>
        <taxon>Gammaproteobacteria</taxon>
        <taxon>Alteromonadales</taxon>
        <taxon>Alteromonadaceae</taxon>
        <taxon>Glaciecola</taxon>
    </lineage>
</organism>
<dbReference type="Pfam" id="PF06097">
    <property type="entry name" value="DUF945"/>
    <property type="match status" value="1"/>
</dbReference>
<name>A0ABU2ZVL4_9ALTE</name>
<dbReference type="EMBL" id="JAVRHX010000007">
    <property type="protein sequence ID" value="MDT0596421.1"/>
    <property type="molecule type" value="Genomic_DNA"/>
</dbReference>
<keyword evidence="3" id="KW-1185">Reference proteome</keyword>
<dbReference type="RefSeq" id="WP_311369948.1">
    <property type="nucleotide sequence ID" value="NZ_JAVRHX010000007.1"/>
</dbReference>
<protein>
    <submittedName>
        <fullName evidence="2">DUF945 family protein</fullName>
    </submittedName>
</protein>
<dbReference type="PROSITE" id="PS00498">
    <property type="entry name" value="TYROSINASE_2"/>
    <property type="match status" value="1"/>
</dbReference>
<gene>
    <name evidence="2" type="ORF">RM552_16315</name>
</gene>
<feature type="domain" description="Tyrosinase copper-binding" evidence="1">
    <location>
        <begin position="373"/>
        <end position="384"/>
    </location>
</feature>
<evidence type="ECO:0000259" key="1">
    <source>
        <dbReference type="PROSITE" id="PS00498"/>
    </source>
</evidence>